<dbReference type="PROSITE" id="PS50943">
    <property type="entry name" value="HTH_CROC1"/>
    <property type="match status" value="1"/>
</dbReference>
<dbReference type="SUPFAM" id="SSF47413">
    <property type="entry name" value="lambda repressor-like DNA-binding domains"/>
    <property type="match status" value="1"/>
</dbReference>
<dbReference type="EMBL" id="JAELXT010000003">
    <property type="protein sequence ID" value="MBJ6124620.1"/>
    <property type="molecule type" value="Genomic_DNA"/>
</dbReference>
<keyword evidence="3" id="KW-1185">Reference proteome</keyword>
<gene>
    <name evidence="2" type="ORF">JAO75_04280</name>
</gene>
<accession>A0ABS0XY04</accession>
<proteinExistence type="predicted"/>
<protein>
    <submittedName>
        <fullName evidence="2">Helix-turn-helix transcriptional regulator</fullName>
    </submittedName>
</protein>
<evidence type="ECO:0000313" key="2">
    <source>
        <dbReference type="EMBL" id="MBJ6124620.1"/>
    </source>
</evidence>
<dbReference type="InterPro" id="IPR010982">
    <property type="entry name" value="Lambda_DNA-bd_dom_sf"/>
</dbReference>
<reference evidence="3" key="1">
    <citation type="submission" date="2020-12" db="EMBL/GenBank/DDBJ databases">
        <title>Hymenobacter sp.</title>
        <authorList>
            <person name="Kim M.K."/>
        </authorList>
    </citation>
    <scope>NUCLEOTIDE SEQUENCE [LARGE SCALE GENOMIC DNA]</scope>
    <source>
        <strain evidence="3">BT325</strain>
    </source>
</reference>
<dbReference type="RefSeq" id="WP_199047366.1">
    <property type="nucleotide sequence ID" value="NZ_JAELXT010000003.1"/>
</dbReference>
<organism evidence="2 3">
    <name type="scientific">Microvirga splendida</name>
    <dbReference type="NCBI Taxonomy" id="2795727"/>
    <lineage>
        <taxon>Bacteria</taxon>
        <taxon>Pseudomonadati</taxon>
        <taxon>Pseudomonadota</taxon>
        <taxon>Alphaproteobacteria</taxon>
        <taxon>Hyphomicrobiales</taxon>
        <taxon>Methylobacteriaceae</taxon>
        <taxon>Microvirga</taxon>
    </lineage>
</organism>
<evidence type="ECO:0000259" key="1">
    <source>
        <dbReference type="PROSITE" id="PS50943"/>
    </source>
</evidence>
<dbReference type="CDD" id="cd00093">
    <property type="entry name" value="HTH_XRE"/>
    <property type="match status" value="1"/>
</dbReference>
<dbReference type="SMART" id="SM00530">
    <property type="entry name" value="HTH_XRE"/>
    <property type="match status" value="1"/>
</dbReference>
<feature type="domain" description="HTH cro/C1-type" evidence="1">
    <location>
        <begin position="19"/>
        <end position="73"/>
    </location>
</feature>
<evidence type="ECO:0000313" key="3">
    <source>
        <dbReference type="Proteomes" id="UP000620670"/>
    </source>
</evidence>
<comment type="caution">
    <text evidence="2">The sequence shown here is derived from an EMBL/GenBank/DDBJ whole genome shotgun (WGS) entry which is preliminary data.</text>
</comment>
<name>A0ABS0XY04_9HYPH</name>
<dbReference type="InterPro" id="IPR001387">
    <property type="entry name" value="Cro/C1-type_HTH"/>
</dbReference>
<dbReference type="Gene3D" id="1.10.260.40">
    <property type="entry name" value="lambda repressor-like DNA-binding domains"/>
    <property type="match status" value="1"/>
</dbReference>
<sequence>MRLQKKSPNHIDRHIGSRVRARRTMLGMSQERLADALGLTFQQVQKYEKGVNRIGASRLLQIAGILDVGIEFFFEGLPGLRTGGFAGDSLMAEFLTRSESDRLVRGFLRLKDDEARRKVADLVDWLASVG</sequence>
<dbReference type="Proteomes" id="UP000620670">
    <property type="component" value="Unassembled WGS sequence"/>
</dbReference>
<dbReference type="Pfam" id="PF01381">
    <property type="entry name" value="HTH_3"/>
    <property type="match status" value="1"/>
</dbReference>